<dbReference type="PANTHER" id="PTHR13182">
    <property type="entry name" value="ZINC FINGER PROTEIN 622"/>
    <property type="match status" value="1"/>
</dbReference>
<sequence length="310" mass="34244">MISGTSANASGSSSDTPTGASQIDTIQPPLFEPSKCLFCNQGNTDFESNLSHMQSAHGLFIPHRRHLIVETQVLIEYIHLVIHGYHECICCGTQRSSPLATQQHMLGKSHCRFDMEREDSEFADFWDFSDGDSSDGDSDDQTDDNNGPDHGRRRTIKGPAGIVQLDEDSLRLPSGKLISKNSSARHAPQRAETRKQQAAIEGTTHDAARRANPTPSTALVPSHGDALKSLNRSERRAEAFSGQLSRLSESDRRSLVHLPASQQRSILTTQQRQAEKAQRAERRYQSRVEGLGNKTLQAHFRPDGPARQNG</sequence>
<evidence type="ECO:0000256" key="1">
    <source>
        <dbReference type="SAM" id="MobiDB-lite"/>
    </source>
</evidence>
<organism evidence="3 4">
    <name type="scientific">Pestalotiopsis fici (strain W106-1 / CGMCC3.15140)</name>
    <dbReference type="NCBI Taxonomy" id="1229662"/>
    <lineage>
        <taxon>Eukaryota</taxon>
        <taxon>Fungi</taxon>
        <taxon>Dikarya</taxon>
        <taxon>Ascomycota</taxon>
        <taxon>Pezizomycotina</taxon>
        <taxon>Sordariomycetes</taxon>
        <taxon>Xylariomycetidae</taxon>
        <taxon>Amphisphaeriales</taxon>
        <taxon>Sporocadaceae</taxon>
        <taxon>Pestalotiopsis</taxon>
    </lineage>
</organism>
<feature type="region of interest" description="Disordered" evidence="1">
    <location>
        <begin position="1"/>
        <end position="24"/>
    </location>
</feature>
<dbReference type="SUPFAM" id="SSF57667">
    <property type="entry name" value="beta-beta-alpha zinc fingers"/>
    <property type="match status" value="1"/>
</dbReference>
<dbReference type="InterPro" id="IPR036236">
    <property type="entry name" value="Znf_C2H2_sf"/>
</dbReference>
<dbReference type="EMBL" id="KI912118">
    <property type="protein sequence ID" value="ETS75625.1"/>
    <property type="molecule type" value="Genomic_DNA"/>
</dbReference>
<evidence type="ECO:0000259" key="2">
    <source>
        <dbReference type="Pfam" id="PF12756"/>
    </source>
</evidence>
<feature type="compositionally biased region" description="Polar residues" evidence="1">
    <location>
        <begin position="260"/>
        <end position="269"/>
    </location>
</feature>
<reference evidence="4" key="1">
    <citation type="journal article" date="2015" name="BMC Genomics">
        <title>Genomic and transcriptomic analysis of the endophytic fungus Pestalotiopsis fici reveals its lifestyle and high potential for synthesis of natural products.</title>
        <authorList>
            <person name="Wang X."/>
            <person name="Zhang X."/>
            <person name="Liu L."/>
            <person name="Xiang M."/>
            <person name="Wang W."/>
            <person name="Sun X."/>
            <person name="Che Y."/>
            <person name="Guo L."/>
            <person name="Liu G."/>
            <person name="Guo L."/>
            <person name="Wang C."/>
            <person name="Yin W.B."/>
            <person name="Stadler M."/>
            <person name="Zhang X."/>
            <person name="Liu X."/>
        </authorList>
    </citation>
    <scope>NUCLEOTIDE SEQUENCE [LARGE SCALE GENOMIC DNA]</scope>
    <source>
        <strain evidence="4">W106-1 / CGMCC3.15140</strain>
    </source>
</reference>
<feature type="compositionally biased region" description="Acidic residues" evidence="1">
    <location>
        <begin position="125"/>
        <end position="143"/>
    </location>
</feature>
<evidence type="ECO:0000313" key="3">
    <source>
        <dbReference type="EMBL" id="ETS75625.1"/>
    </source>
</evidence>
<feature type="compositionally biased region" description="Basic and acidic residues" evidence="1">
    <location>
        <begin position="273"/>
        <end position="286"/>
    </location>
</feature>
<dbReference type="AlphaFoldDB" id="W3WNY8"/>
<dbReference type="KEGG" id="pfy:PFICI_12569"/>
<dbReference type="InterPro" id="IPR041661">
    <property type="entry name" value="ZN622/Rei1/Reh1_Znf-C2H2"/>
</dbReference>
<dbReference type="InParanoid" id="W3WNY8"/>
<dbReference type="HOGENOM" id="CLU_018787_2_0_1"/>
<dbReference type="InterPro" id="IPR040025">
    <property type="entry name" value="Znf622/Rei1/Reh1"/>
</dbReference>
<accession>W3WNY8</accession>
<dbReference type="Proteomes" id="UP000030651">
    <property type="component" value="Unassembled WGS sequence"/>
</dbReference>
<feature type="region of interest" description="Disordered" evidence="1">
    <location>
        <begin position="125"/>
        <end position="224"/>
    </location>
</feature>
<feature type="compositionally biased region" description="Polar residues" evidence="1">
    <location>
        <begin position="15"/>
        <end position="24"/>
    </location>
</feature>
<dbReference type="RefSeq" id="XP_007839341.1">
    <property type="nucleotide sequence ID" value="XM_007841150.1"/>
</dbReference>
<name>W3WNY8_PESFW</name>
<dbReference type="STRING" id="1229662.W3WNY8"/>
<dbReference type="GO" id="GO:0030687">
    <property type="term" value="C:preribosome, large subunit precursor"/>
    <property type="evidence" value="ECO:0007669"/>
    <property type="project" value="TreeGrafter"/>
</dbReference>
<dbReference type="GeneID" id="19277582"/>
<protein>
    <recommendedName>
        <fullName evidence="2">ZN622/Rei1/Reh1 zinc finger C2H2-type domain-containing protein</fullName>
    </recommendedName>
</protein>
<gene>
    <name evidence="3" type="ORF">PFICI_12569</name>
</gene>
<keyword evidence="4" id="KW-1185">Reference proteome</keyword>
<dbReference type="OMA" id="WNTETPV"/>
<dbReference type="PANTHER" id="PTHR13182:SF8">
    <property type="entry name" value="CYTOPLASMIC 60S SUBUNIT BIOGENESIS FACTOR ZNF622"/>
    <property type="match status" value="1"/>
</dbReference>
<dbReference type="OrthoDB" id="19329at2759"/>
<dbReference type="Pfam" id="PF12756">
    <property type="entry name" value="zf-C2H2_2"/>
    <property type="match status" value="1"/>
</dbReference>
<dbReference type="eggNOG" id="KOG2785">
    <property type="taxonomic scope" value="Eukaryota"/>
</dbReference>
<feature type="compositionally biased region" description="Low complexity" evidence="1">
    <location>
        <begin position="1"/>
        <end position="14"/>
    </location>
</feature>
<proteinExistence type="predicted"/>
<feature type="region of interest" description="Disordered" evidence="1">
    <location>
        <begin position="241"/>
        <end position="310"/>
    </location>
</feature>
<feature type="domain" description="ZN622/Rei1/Reh1 zinc finger C2H2-type" evidence="2">
    <location>
        <begin position="35"/>
        <end position="130"/>
    </location>
</feature>
<dbReference type="GO" id="GO:0042273">
    <property type="term" value="P:ribosomal large subunit biogenesis"/>
    <property type="evidence" value="ECO:0007669"/>
    <property type="project" value="TreeGrafter"/>
</dbReference>
<evidence type="ECO:0000313" key="4">
    <source>
        <dbReference type="Proteomes" id="UP000030651"/>
    </source>
</evidence>